<dbReference type="InterPro" id="IPR037171">
    <property type="entry name" value="NagB/RpiA_transferase-like"/>
</dbReference>
<evidence type="ECO:0000313" key="6">
    <source>
        <dbReference type="EMBL" id="NVN42157.1"/>
    </source>
</evidence>
<keyword evidence="7" id="KW-1185">Reference proteome</keyword>
<evidence type="ECO:0000313" key="7">
    <source>
        <dbReference type="Proteomes" id="UP000585665"/>
    </source>
</evidence>
<dbReference type="EMBL" id="JABXXR010000297">
    <property type="protein sequence ID" value="NVN42157.1"/>
    <property type="molecule type" value="Genomic_DNA"/>
</dbReference>
<dbReference type="SUPFAM" id="SSF100950">
    <property type="entry name" value="NagB/RpiA/CoA transferase-like"/>
    <property type="match status" value="1"/>
</dbReference>
<dbReference type="PANTHER" id="PTHR23407:SF1">
    <property type="entry name" value="5-FORMYLTETRAHYDROFOLATE CYCLO-LIGASE"/>
    <property type="match status" value="1"/>
</dbReference>
<dbReference type="AlphaFoldDB" id="A0A850PCC7"/>
<organism evidence="6 7">
    <name type="scientific">Ameyamaea chiangmaiensis</name>
    <dbReference type="NCBI Taxonomy" id="442969"/>
    <lineage>
        <taxon>Bacteria</taxon>
        <taxon>Pseudomonadati</taxon>
        <taxon>Pseudomonadota</taxon>
        <taxon>Alphaproteobacteria</taxon>
        <taxon>Acetobacterales</taxon>
        <taxon>Acetobacteraceae</taxon>
        <taxon>Ameyamaea</taxon>
    </lineage>
</organism>
<feature type="region of interest" description="Disordered" evidence="5">
    <location>
        <begin position="1"/>
        <end position="22"/>
    </location>
</feature>
<name>A0A850PCC7_9PROT</name>
<dbReference type="InterPro" id="IPR002698">
    <property type="entry name" value="FTHF_cligase"/>
</dbReference>
<evidence type="ECO:0000256" key="2">
    <source>
        <dbReference type="ARBA" id="ARBA00022741"/>
    </source>
</evidence>
<gene>
    <name evidence="6" type="ORF">HUK82_16550</name>
</gene>
<dbReference type="GO" id="GO:0046872">
    <property type="term" value="F:metal ion binding"/>
    <property type="evidence" value="ECO:0007669"/>
    <property type="project" value="UniProtKB-KW"/>
</dbReference>
<dbReference type="NCBIfam" id="TIGR02727">
    <property type="entry name" value="MTHFS_bact"/>
    <property type="match status" value="1"/>
</dbReference>
<dbReference type="RefSeq" id="WP_176614957.1">
    <property type="nucleotide sequence ID" value="NZ_JABXXR010000297.1"/>
</dbReference>
<dbReference type="InterPro" id="IPR024185">
    <property type="entry name" value="FTHF_cligase-like_sf"/>
</dbReference>
<keyword evidence="4" id="KW-0460">Magnesium</keyword>
<comment type="similarity">
    <text evidence="1 4">Belongs to the 5-formyltetrahydrofolate cyclo-ligase family.</text>
</comment>
<sequence>PLAHALHGAGRQVALPETTPRGHPLRFRRWTPDTPMRPGRFGTRFPDGPYAEPDLIFVPLLCFDRRGFRLGYGGGYYDRTLAERPDARAIGFAFSRQEVAFVPTGPYDVALDHVATEHGVITCAKGA</sequence>
<dbReference type="Pfam" id="PF01812">
    <property type="entry name" value="5-FTHF_cyc-lig"/>
    <property type="match status" value="1"/>
</dbReference>
<evidence type="ECO:0000256" key="1">
    <source>
        <dbReference type="ARBA" id="ARBA00010638"/>
    </source>
</evidence>
<protein>
    <recommendedName>
        <fullName evidence="4">5-formyltetrahydrofolate cyclo-ligase</fullName>
        <ecNumber evidence="4">6.3.3.2</ecNumber>
    </recommendedName>
</protein>
<dbReference type="Proteomes" id="UP000585665">
    <property type="component" value="Unassembled WGS sequence"/>
</dbReference>
<dbReference type="GO" id="GO:0030272">
    <property type="term" value="F:5-formyltetrahydrofolate cyclo-ligase activity"/>
    <property type="evidence" value="ECO:0007669"/>
    <property type="project" value="UniProtKB-EC"/>
</dbReference>
<dbReference type="PANTHER" id="PTHR23407">
    <property type="entry name" value="ATPASE INHIBITOR/5-FORMYLTETRAHYDROFOLATE CYCLO-LIGASE"/>
    <property type="match status" value="1"/>
</dbReference>
<comment type="caution">
    <text evidence="6">The sequence shown here is derived from an EMBL/GenBank/DDBJ whole genome shotgun (WGS) entry which is preliminary data.</text>
</comment>
<keyword evidence="6" id="KW-0436">Ligase</keyword>
<comment type="cofactor">
    <cofactor evidence="4">
        <name>Mg(2+)</name>
        <dbReference type="ChEBI" id="CHEBI:18420"/>
    </cofactor>
</comment>
<keyword evidence="4" id="KW-0479">Metal-binding</keyword>
<evidence type="ECO:0000256" key="3">
    <source>
        <dbReference type="ARBA" id="ARBA00022840"/>
    </source>
</evidence>
<evidence type="ECO:0000256" key="4">
    <source>
        <dbReference type="RuleBase" id="RU361279"/>
    </source>
</evidence>
<dbReference type="GO" id="GO:0009396">
    <property type="term" value="P:folic acid-containing compound biosynthetic process"/>
    <property type="evidence" value="ECO:0007669"/>
    <property type="project" value="TreeGrafter"/>
</dbReference>
<feature type="non-terminal residue" evidence="6">
    <location>
        <position position="1"/>
    </location>
</feature>
<keyword evidence="3 4" id="KW-0067">ATP-binding</keyword>
<comment type="catalytic activity">
    <reaction evidence="4">
        <text>(6S)-5-formyl-5,6,7,8-tetrahydrofolate + ATP = (6R)-5,10-methenyltetrahydrofolate + ADP + phosphate</text>
        <dbReference type="Rhea" id="RHEA:10488"/>
        <dbReference type="ChEBI" id="CHEBI:30616"/>
        <dbReference type="ChEBI" id="CHEBI:43474"/>
        <dbReference type="ChEBI" id="CHEBI:57455"/>
        <dbReference type="ChEBI" id="CHEBI:57457"/>
        <dbReference type="ChEBI" id="CHEBI:456216"/>
        <dbReference type="EC" id="6.3.3.2"/>
    </reaction>
</comment>
<reference evidence="6 7" key="1">
    <citation type="submission" date="2020-06" db="EMBL/GenBank/DDBJ databases">
        <title>Description of novel acetic acid bacteria.</title>
        <authorList>
            <person name="Sombolestani A."/>
        </authorList>
    </citation>
    <scope>NUCLEOTIDE SEQUENCE [LARGE SCALE GENOMIC DNA]</scope>
    <source>
        <strain evidence="6 7">LMG 27010</strain>
    </source>
</reference>
<dbReference type="GO" id="GO:0035999">
    <property type="term" value="P:tetrahydrofolate interconversion"/>
    <property type="evidence" value="ECO:0007669"/>
    <property type="project" value="TreeGrafter"/>
</dbReference>
<dbReference type="Gene3D" id="3.40.50.10420">
    <property type="entry name" value="NagB/RpiA/CoA transferase-like"/>
    <property type="match status" value="1"/>
</dbReference>
<proteinExistence type="inferred from homology"/>
<evidence type="ECO:0000256" key="5">
    <source>
        <dbReference type="SAM" id="MobiDB-lite"/>
    </source>
</evidence>
<accession>A0A850PCC7</accession>
<dbReference type="GO" id="GO:0005524">
    <property type="term" value="F:ATP binding"/>
    <property type="evidence" value="ECO:0007669"/>
    <property type="project" value="UniProtKB-KW"/>
</dbReference>
<keyword evidence="2 4" id="KW-0547">Nucleotide-binding</keyword>
<dbReference type="EC" id="6.3.3.2" evidence="4"/>